<dbReference type="AlphaFoldDB" id="A0A067L1D6"/>
<name>A0A067L1D6_JATCU</name>
<protein>
    <submittedName>
        <fullName evidence="1">Uncharacterized protein</fullName>
    </submittedName>
</protein>
<reference evidence="1 2" key="1">
    <citation type="journal article" date="2014" name="PLoS ONE">
        <title>Global Analysis of Gene Expression Profiles in Physic Nut (Jatropha curcas L.) Seedlings Exposed to Salt Stress.</title>
        <authorList>
            <person name="Zhang L."/>
            <person name="Zhang C."/>
            <person name="Wu P."/>
            <person name="Chen Y."/>
            <person name="Li M."/>
            <person name="Jiang H."/>
            <person name="Wu G."/>
        </authorList>
    </citation>
    <scope>NUCLEOTIDE SEQUENCE [LARGE SCALE GENOMIC DNA]</scope>
    <source>
        <strain evidence="2">cv. GZQX0401</strain>
        <tissue evidence="1">Young leaves</tissue>
    </source>
</reference>
<keyword evidence="2" id="KW-1185">Reference proteome</keyword>
<evidence type="ECO:0000313" key="1">
    <source>
        <dbReference type="EMBL" id="KDP38295.1"/>
    </source>
</evidence>
<dbReference type="Proteomes" id="UP000027138">
    <property type="component" value="Unassembled WGS sequence"/>
</dbReference>
<dbReference type="OrthoDB" id="1748438at2759"/>
<proteinExistence type="predicted"/>
<accession>A0A067L1D6</accession>
<gene>
    <name evidence="1" type="ORF">JCGZ_05181</name>
</gene>
<dbReference type="EMBL" id="KK914367">
    <property type="protein sequence ID" value="KDP38295.1"/>
    <property type="molecule type" value="Genomic_DNA"/>
</dbReference>
<organism evidence="1 2">
    <name type="scientific">Jatropha curcas</name>
    <name type="common">Barbados nut</name>
    <dbReference type="NCBI Taxonomy" id="180498"/>
    <lineage>
        <taxon>Eukaryota</taxon>
        <taxon>Viridiplantae</taxon>
        <taxon>Streptophyta</taxon>
        <taxon>Embryophyta</taxon>
        <taxon>Tracheophyta</taxon>
        <taxon>Spermatophyta</taxon>
        <taxon>Magnoliopsida</taxon>
        <taxon>eudicotyledons</taxon>
        <taxon>Gunneridae</taxon>
        <taxon>Pentapetalae</taxon>
        <taxon>rosids</taxon>
        <taxon>fabids</taxon>
        <taxon>Malpighiales</taxon>
        <taxon>Euphorbiaceae</taxon>
        <taxon>Crotonoideae</taxon>
        <taxon>Jatropheae</taxon>
        <taxon>Jatropha</taxon>
    </lineage>
</organism>
<evidence type="ECO:0000313" key="2">
    <source>
        <dbReference type="Proteomes" id="UP000027138"/>
    </source>
</evidence>
<sequence>MLLQAWALDKLSMIPPVPACSIPTYGPANFRTRSRGRLDFGDNLMSRWTCPWWRIRLVTAGSMNLNYVLYANLDRSMAYFSDRINCQYGGVQHVPKVQLRNRSHDAESVDQPS</sequence>